<protein>
    <submittedName>
        <fullName evidence="1">Uncharacterized protein</fullName>
    </submittedName>
</protein>
<evidence type="ECO:0000313" key="1">
    <source>
        <dbReference type="EMBL" id="RAJ83276.1"/>
    </source>
</evidence>
<reference evidence="1 2" key="1">
    <citation type="submission" date="2018-06" db="EMBL/GenBank/DDBJ databases">
        <title>Genomic Encyclopedia of Archaeal and Bacterial Type Strains, Phase II (KMG-II): from individual species to whole genera.</title>
        <authorList>
            <person name="Goeker M."/>
        </authorList>
    </citation>
    <scope>NUCLEOTIDE SEQUENCE [LARGE SCALE GENOMIC DNA]</scope>
    <source>
        <strain evidence="1 2">DSM 29821</strain>
    </source>
</reference>
<sequence>MPLKAILVVIPMLIKQQNLGPAALLLMLLCEQKNSLNSAKGAFARKTTSSL</sequence>
<proteinExistence type="predicted"/>
<keyword evidence="2" id="KW-1185">Reference proteome</keyword>
<gene>
    <name evidence="1" type="ORF">CLV59_103240</name>
</gene>
<accession>A0A327W4I1</accession>
<dbReference type="EMBL" id="QLMA01000003">
    <property type="protein sequence ID" value="RAJ83276.1"/>
    <property type="molecule type" value="Genomic_DNA"/>
</dbReference>
<dbReference type="AlphaFoldDB" id="A0A327W4I1"/>
<dbReference type="Proteomes" id="UP000249819">
    <property type="component" value="Unassembled WGS sequence"/>
</dbReference>
<name>A0A327W4I1_9BACT</name>
<comment type="caution">
    <text evidence="1">The sequence shown here is derived from an EMBL/GenBank/DDBJ whole genome shotgun (WGS) entry which is preliminary data.</text>
</comment>
<evidence type="ECO:0000313" key="2">
    <source>
        <dbReference type="Proteomes" id="UP000249819"/>
    </source>
</evidence>
<organism evidence="1 2">
    <name type="scientific">Chitinophaga dinghuensis</name>
    <dbReference type="NCBI Taxonomy" id="1539050"/>
    <lineage>
        <taxon>Bacteria</taxon>
        <taxon>Pseudomonadati</taxon>
        <taxon>Bacteroidota</taxon>
        <taxon>Chitinophagia</taxon>
        <taxon>Chitinophagales</taxon>
        <taxon>Chitinophagaceae</taxon>
        <taxon>Chitinophaga</taxon>
    </lineage>
</organism>